<organism evidence="3 4">
    <name type="scientific">Gloeothece verrucosa (strain PCC 7822)</name>
    <name type="common">Cyanothece sp. (strain PCC 7822)</name>
    <dbReference type="NCBI Taxonomy" id="497965"/>
    <lineage>
        <taxon>Bacteria</taxon>
        <taxon>Bacillati</taxon>
        <taxon>Cyanobacteriota</taxon>
        <taxon>Cyanophyceae</taxon>
        <taxon>Oscillatoriophycideae</taxon>
        <taxon>Chroococcales</taxon>
        <taxon>Aphanothecaceae</taxon>
        <taxon>Gloeothece</taxon>
        <taxon>Gloeothece verrucosa</taxon>
    </lineage>
</organism>
<keyword evidence="1" id="KW-0472">Membrane</keyword>
<proteinExistence type="predicted"/>
<protein>
    <recommendedName>
        <fullName evidence="2">DUF218 domain-containing protein</fullName>
    </recommendedName>
</protein>
<dbReference type="AlphaFoldDB" id="E0UKX1"/>
<evidence type="ECO:0000313" key="4">
    <source>
        <dbReference type="Proteomes" id="UP000008206"/>
    </source>
</evidence>
<evidence type="ECO:0000259" key="2">
    <source>
        <dbReference type="Pfam" id="PF02698"/>
    </source>
</evidence>
<geneLocation type="plasmid" evidence="3 4">
    <name>Cy782201</name>
</geneLocation>
<gene>
    <name evidence="3" type="ordered locus">Cyan7822_5740</name>
</gene>
<dbReference type="EMBL" id="CP002199">
    <property type="protein sequence ID" value="ADN17601.1"/>
    <property type="molecule type" value="Genomic_DNA"/>
</dbReference>
<dbReference type="InterPro" id="IPR003848">
    <property type="entry name" value="DUF218"/>
</dbReference>
<dbReference type="HOGENOM" id="CLU_103370_0_0_3"/>
<dbReference type="PANTHER" id="PTHR30336">
    <property type="entry name" value="INNER MEMBRANE PROTEIN, PROBABLE PERMEASE"/>
    <property type="match status" value="1"/>
</dbReference>
<keyword evidence="1" id="KW-0812">Transmembrane</keyword>
<dbReference type="KEGG" id="cyj:Cyan7822_5740"/>
<evidence type="ECO:0000313" key="3">
    <source>
        <dbReference type="EMBL" id="ADN17601.1"/>
    </source>
</evidence>
<dbReference type="Proteomes" id="UP000008206">
    <property type="component" value="Plasmid Cy782201"/>
</dbReference>
<keyword evidence="4" id="KW-1185">Reference proteome</keyword>
<dbReference type="PANTHER" id="PTHR30336:SF20">
    <property type="entry name" value="DUF218 DOMAIN-CONTAINING PROTEIN"/>
    <property type="match status" value="1"/>
</dbReference>
<keyword evidence="1" id="KW-1133">Transmembrane helix</keyword>
<dbReference type="RefSeq" id="WP_013334351.1">
    <property type="nucleotide sequence ID" value="NC_014533.1"/>
</dbReference>
<keyword evidence="3" id="KW-0614">Plasmid</keyword>
<accession>E0UKX1</accession>
<name>E0UKX1_GLOV7</name>
<feature type="domain" description="DUF218" evidence="2">
    <location>
        <begin position="44"/>
        <end position="155"/>
    </location>
</feature>
<reference evidence="4" key="1">
    <citation type="journal article" date="2011" name="MBio">
        <title>Novel metabolic attributes of the genus Cyanothece, comprising a group of unicellular nitrogen-fixing Cyanobacteria.</title>
        <authorList>
            <person name="Bandyopadhyay A."/>
            <person name="Elvitigala T."/>
            <person name="Welsh E."/>
            <person name="Stockel J."/>
            <person name="Liberton M."/>
            <person name="Min H."/>
            <person name="Sherman L.A."/>
            <person name="Pakrasi H.B."/>
        </authorList>
    </citation>
    <scope>NUCLEOTIDE SEQUENCE [LARGE SCALE GENOMIC DNA]</scope>
    <source>
        <strain evidence="4">PCC 7822</strain>
        <plasmid evidence="4">Cy782201</plasmid>
    </source>
</reference>
<dbReference type="GO" id="GO:0005886">
    <property type="term" value="C:plasma membrane"/>
    <property type="evidence" value="ECO:0007669"/>
    <property type="project" value="TreeGrafter"/>
</dbReference>
<feature type="transmembrane region" description="Helical" evidence="1">
    <location>
        <begin position="12"/>
        <end position="30"/>
    </location>
</feature>
<sequence length="205" mass="23491">MKKHKIHKIRRFIYLTSLSFIVLWISLFPIRLMTAFKQAPQPQAFFILGGDFRREEVVAELAKWYPSLEIWVSSGPNTQKTKELFQMAGVPPRLLHIDARAIDTVTNFTSLVADFKKKHIQHLYLVTSDYHMPRAIAIGIIVLGSQGIVFTPLSVHSEQPSESWLRILRDIGRAFLWLFTGDTGYGLLNFMSQLKNLSLGLIYSN</sequence>
<evidence type="ECO:0000256" key="1">
    <source>
        <dbReference type="SAM" id="Phobius"/>
    </source>
</evidence>
<dbReference type="CDD" id="cd06259">
    <property type="entry name" value="YdcF-like"/>
    <property type="match status" value="1"/>
</dbReference>
<dbReference type="InterPro" id="IPR051599">
    <property type="entry name" value="Cell_Envelope_Assoc"/>
</dbReference>
<dbReference type="Pfam" id="PF02698">
    <property type="entry name" value="DUF218"/>
    <property type="match status" value="1"/>
</dbReference>